<organism evidence="2 3">
    <name type="scientific">Mesorhizobium waimense</name>
    <dbReference type="NCBI Taxonomy" id="1300307"/>
    <lineage>
        <taxon>Bacteria</taxon>
        <taxon>Pseudomonadati</taxon>
        <taxon>Pseudomonadota</taxon>
        <taxon>Alphaproteobacteria</taxon>
        <taxon>Hyphomicrobiales</taxon>
        <taxon>Phyllobacteriaceae</taxon>
        <taxon>Mesorhizobium</taxon>
    </lineage>
</organism>
<dbReference type="Gene3D" id="3.30.70.920">
    <property type="match status" value="1"/>
</dbReference>
<reference evidence="2 3" key="1">
    <citation type="submission" date="2018-09" db="EMBL/GenBank/DDBJ databases">
        <title>Mesorhizobium carmichaelinearum sp. nov. isolated from Carmichaelinea spp. root nodules in New Zealand.</title>
        <authorList>
            <person name="De Meyer S.E."/>
        </authorList>
    </citation>
    <scope>NUCLEOTIDE SEQUENCE [LARGE SCALE GENOMIC DNA]</scope>
    <source>
        <strain evidence="2 3">ICMP19557</strain>
    </source>
</reference>
<dbReference type="EMBL" id="QZWZ01000003">
    <property type="protein sequence ID" value="RJT41364.1"/>
    <property type="molecule type" value="Genomic_DNA"/>
</dbReference>
<evidence type="ECO:0000313" key="2">
    <source>
        <dbReference type="EMBL" id="RJT41364.1"/>
    </source>
</evidence>
<gene>
    <name evidence="2" type="ORF">D3227_06115</name>
</gene>
<dbReference type="SUPFAM" id="SSF54909">
    <property type="entry name" value="Dimeric alpha+beta barrel"/>
    <property type="match status" value="1"/>
</dbReference>
<dbReference type="Proteomes" id="UP000272706">
    <property type="component" value="Unassembled WGS sequence"/>
</dbReference>
<proteinExistence type="predicted"/>
<evidence type="ECO:0000313" key="3">
    <source>
        <dbReference type="Proteomes" id="UP000272706"/>
    </source>
</evidence>
<dbReference type="InterPro" id="IPR019887">
    <property type="entry name" value="Tscrpt_reg_AsnC/Lrp_C"/>
</dbReference>
<evidence type="ECO:0000259" key="1">
    <source>
        <dbReference type="Pfam" id="PF01037"/>
    </source>
</evidence>
<dbReference type="OrthoDB" id="8085200at2"/>
<dbReference type="AlphaFoldDB" id="A0A3A5L1I3"/>
<dbReference type="GO" id="GO:0043200">
    <property type="term" value="P:response to amino acid"/>
    <property type="evidence" value="ECO:0007669"/>
    <property type="project" value="TreeGrafter"/>
</dbReference>
<comment type="caution">
    <text evidence="2">The sequence shown here is derived from an EMBL/GenBank/DDBJ whole genome shotgun (WGS) entry which is preliminary data.</text>
</comment>
<dbReference type="GO" id="GO:0043565">
    <property type="term" value="F:sequence-specific DNA binding"/>
    <property type="evidence" value="ECO:0007669"/>
    <property type="project" value="TreeGrafter"/>
</dbReference>
<feature type="domain" description="Transcription regulator AsnC/Lrp ligand binding" evidence="1">
    <location>
        <begin position="13"/>
        <end position="77"/>
    </location>
</feature>
<name>A0A3A5L1I3_9HYPH</name>
<accession>A0A3A5L1I3</accession>
<dbReference type="InterPro" id="IPR011008">
    <property type="entry name" value="Dimeric_a/b-barrel"/>
</dbReference>
<dbReference type="GO" id="GO:0005829">
    <property type="term" value="C:cytosol"/>
    <property type="evidence" value="ECO:0007669"/>
    <property type="project" value="TreeGrafter"/>
</dbReference>
<dbReference type="PANTHER" id="PTHR30154">
    <property type="entry name" value="LEUCINE-RESPONSIVE REGULATORY PROTEIN"/>
    <property type="match status" value="1"/>
</dbReference>
<sequence length="87" mass="9931">MSVSTKVAIRIELEVVNSQESEIFERSLRGHPMIEECYAVTGNTDYLLFVAVDGIEEFEEVHRNILSRLPGVKKIKADFPLRRVLPT</sequence>
<dbReference type="Pfam" id="PF01037">
    <property type="entry name" value="AsnC_trans_reg"/>
    <property type="match status" value="1"/>
</dbReference>
<keyword evidence="3" id="KW-1185">Reference proteome</keyword>
<dbReference type="PANTHER" id="PTHR30154:SF34">
    <property type="entry name" value="TRANSCRIPTIONAL REGULATOR AZLB"/>
    <property type="match status" value="1"/>
</dbReference>
<protein>
    <submittedName>
        <fullName evidence="2">Lrp/AsnC family transcriptional regulator</fullName>
    </submittedName>
</protein>